<feature type="region of interest" description="Disordered" evidence="1">
    <location>
        <begin position="77"/>
        <end position="98"/>
    </location>
</feature>
<evidence type="ECO:0000313" key="5">
    <source>
        <dbReference type="Proteomes" id="UP000010880"/>
    </source>
</evidence>
<evidence type="ECO:0000259" key="3">
    <source>
        <dbReference type="Pfam" id="PF18998"/>
    </source>
</evidence>
<name>L0KD38_HALHC</name>
<feature type="chain" id="PRO_5003944473" description="Bacterial repeat domain-containing protein" evidence="2">
    <location>
        <begin position="27"/>
        <end position="1083"/>
    </location>
</feature>
<sequence length="1083" mass="119575">MNYKNKYLVSCLVIFFIVAGSLSASALQTSTTVDGLKIYYNDTYGGVVPDENETSGDGQAVVEITSQAGYSFLQFSEDTDADGKPDTPISLISSSDSDGDGKKEYAIDTATYSEVYAVFEPTLTVEAGAGGNVEVYETSTSNHLSTVTEGNLEEFPKSTVTNGEFELSAVAGAGYEFSHWANQAGTELSSSPTYSVALTDPTTIKAVFAAKDLEDYLDLSTLSMSPTANSVVTEMGYHDYVVRPAATTQNIKITVMLEESVTDTEVRDALDLTSTVIELEGVGETGQIPLYSSDGTVNEEDILPVGSNVVTFTMSNEVLRNKLNLNNLDTFEVRIPRVESGYQEAATFRLSQTYNPPIIDVELTEYPELGSLQPGKVYYLHSNTKDSMDDVGDLRIRVIAESEVIKRKYRINQLGIYNITNNLINFESGWATDYSKINYNPEAGSDDYPKSSEQNLGTADYMYLDPSPIQKEVGIAKAEKYGFRIVKLDILNSGVSTEERDNYQRPTYYFVRDPNYPSIQVYKKGDNLPNEKTFGVREVAQPLLEAKIGDSLSGINPDTITAKFIKVPGDEDVSTVIQDLKSSNDPNGEFATEFKLAETNGFLEVINYNSTEQVATMVPYTDLGDGEYVVKLSAADKAGNNSDELGDADSDPSSDKKSFIFSLTINAAGPQFISTSLNDYSNLLNNQQNIIVGKSRLDLGFNIYDAQEVMYAIRYRGIDGTKNGVWKYAAPQEYIKPGWQYIQLDNNQGLANLNWRNQYFTRDLLKVLNTKAATDGIYDLVLVADDTKIEERVFDAISTTGSIEEIDGLENTSSKLDTRRTTISAFQFRVDATGPKVGSIKYIKKTETGEKIIPLEPGVTSFGVFYTGKPVFETTIKDISQVTDDSITVQIGKIRGSIFSYESKEVDGTKKHTIRFMPTIPLKDGVHNVKIIAKDIKGNKDTATFTDLFETRNTAKGIKFNLADKDHRLNINNSSAIEIILPTDVQVNLATLKIKVNGELVVNNGDRIESPTNASRDYTVLFFPSKKEMERILLFARRPLPDGPNNKIIVEVEDAYGNPKGNQINFTVEDYRNGFGFGRLLIN</sequence>
<dbReference type="EMBL" id="CP003359">
    <property type="protein sequence ID" value="AGB42279.1"/>
    <property type="molecule type" value="Genomic_DNA"/>
</dbReference>
<dbReference type="RefSeq" id="WP_015327993.1">
    <property type="nucleotide sequence ID" value="NC_019978.1"/>
</dbReference>
<reference evidence="5" key="1">
    <citation type="submission" date="2012-02" db="EMBL/GenBank/DDBJ databases">
        <title>The complete genome of Halobacteroides halobius DSM 5150.</title>
        <authorList>
            <person name="Lucas S."/>
            <person name="Copeland A."/>
            <person name="Lapidus A."/>
            <person name="Glavina del Rio T."/>
            <person name="Dalin E."/>
            <person name="Tice H."/>
            <person name="Bruce D."/>
            <person name="Goodwin L."/>
            <person name="Pitluck S."/>
            <person name="Peters L."/>
            <person name="Mikhailova N."/>
            <person name="Gu W."/>
            <person name="Kyrpides N."/>
            <person name="Mavromatis K."/>
            <person name="Ivanova N."/>
            <person name="Brettin T."/>
            <person name="Detter J.C."/>
            <person name="Han C."/>
            <person name="Larimer F."/>
            <person name="Land M."/>
            <person name="Hauser L."/>
            <person name="Markowitz V."/>
            <person name="Cheng J.-F."/>
            <person name="Hugenholtz P."/>
            <person name="Woyke T."/>
            <person name="Wu D."/>
            <person name="Tindall B."/>
            <person name="Pomrenke H."/>
            <person name="Brambilla E."/>
            <person name="Klenk H.-P."/>
            <person name="Eisen J.A."/>
        </authorList>
    </citation>
    <scope>NUCLEOTIDE SEQUENCE [LARGE SCALE GENOMIC DNA]</scope>
    <source>
        <strain evidence="5">ATCC 35273 / DSM 5150 / MD-1</strain>
    </source>
</reference>
<evidence type="ECO:0000256" key="2">
    <source>
        <dbReference type="SAM" id="SignalP"/>
    </source>
</evidence>
<dbReference type="AlphaFoldDB" id="L0KD38"/>
<dbReference type="KEGG" id="hhl:Halha_2405"/>
<keyword evidence="5" id="KW-1185">Reference proteome</keyword>
<dbReference type="HOGENOM" id="CLU_285724_0_0_9"/>
<keyword evidence="2" id="KW-0732">Signal</keyword>
<accession>L0KD38</accession>
<dbReference type="OrthoDB" id="9762689at2"/>
<proteinExistence type="predicted"/>
<organism evidence="4 5">
    <name type="scientific">Halobacteroides halobius (strain ATCC 35273 / DSM 5150 / MD-1)</name>
    <dbReference type="NCBI Taxonomy" id="748449"/>
    <lineage>
        <taxon>Bacteria</taxon>
        <taxon>Bacillati</taxon>
        <taxon>Bacillota</taxon>
        <taxon>Clostridia</taxon>
        <taxon>Halanaerobiales</taxon>
        <taxon>Halobacteroidaceae</taxon>
        <taxon>Halobacteroides</taxon>
    </lineage>
</organism>
<protein>
    <recommendedName>
        <fullName evidence="3">Bacterial repeat domain-containing protein</fullName>
    </recommendedName>
</protein>
<dbReference type="InterPro" id="IPR044060">
    <property type="entry name" value="Bacterial_rp_domain"/>
</dbReference>
<dbReference type="STRING" id="748449.Halha_2405"/>
<feature type="domain" description="Bacterial repeat" evidence="3">
    <location>
        <begin position="123"/>
        <end position="211"/>
    </location>
</feature>
<dbReference type="Pfam" id="PF18998">
    <property type="entry name" value="Flg_new_2"/>
    <property type="match status" value="1"/>
</dbReference>
<dbReference type="Proteomes" id="UP000010880">
    <property type="component" value="Chromosome"/>
</dbReference>
<feature type="signal peptide" evidence="2">
    <location>
        <begin position="1"/>
        <end position="26"/>
    </location>
</feature>
<gene>
    <name evidence="4" type="ordered locus">Halha_2405</name>
</gene>
<evidence type="ECO:0000256" key="1">
    <source>
        <dbReference type="SAM" id="MobiDB-lite"/>
    </source>
</evidence>
<evidence type="ECO:0000313" key="4">
    <source>
        <dbReference type="EMBL" id="AGB42279.1"/>
    </source>
</evidence>